<evidence type="ECO:0000256" key="5">
    <source>
        <dbReference type="SAM" id="Phobius"/>
    </source>
</evidence>
<keyword evidence="4 5" id="KW-0472">Membrane</keyword>
<evidence type="ECO:0000313" key="7">
    <source>
        <dbReference type="EMBL" id="GMI08890.1"/>
    </source>
</evidence>
<organism evidence="7 8">
    <name type="scientific">Triparma retinervis</name>
    <dbReference type="NCBI Taxonomy" id="2557542"/>
    <lineage>
        <taxon>Eukaryota</taxon>
        <taxon>Sar</taxon>
        <taxon>Stramenopiles</taxon>
        <taxon>Ochrophyta</taxon>
        <taxon>Bolidophyceae</taxon>
        <taxon>Parmales</taxon>
        <taxon>Triparmaceae</taxon>
        <taxon>Triparma</taxon>
    </lineage>
</organism>
<keyword evidence="3 5" id="KW-1133">Transmembrane helix</keyword>
<evidence type="ECO:0000259" key="6">
    <source>
        <dbReference type="Pfam" id="PF04116"/>
    </source>
</evidence>
<dbReference type="GO" id="GO:0016020">
    <property type="term" value="C:membrane"/>
    <property type="evidence" value="ECO:0007669"/>
    <property type="project" value="UniProtKB-SubCell"/>
</dbReference>
<evidence type="ECO:0000313" key="8">
    <source>
        <dbReference type="Proteomes" id="UP001165082"/>
    </source>
</evidence>
<proteinExistence type="predicted"/>
<evidence type="ECO:0000256" key="3">
    <source>
        <dbReference type="ARBA" id="ARBA00022989"/>
    </source>
</evidence>
<dbReference type="GO" id="GO:0008610">
    <property type="term" value="P:lipid biosynthetic process"/>
    <property type="evidence" value="ECO:0007669"/>
    <property type="project" value="InterPro"/>
</dbReference>
<name>A0A9W7F9X6_9STRA</name>
<evidence type="ECO:0000256" key="4">
    <source>
        <dbReference type="ARBA" id="ARBA00023136"/>
    </source>
</evidence>
<evidence type="ECO:0000256" key="2">
    <source>
        <dbReference type="ARBA" id="ARBA00022692"/>
    </source>
</evidence>
<comment type="caution">
    <text evidence="7">The sequence shown here is derived from an EMBL/GenBank/DDBJ whole genome shotgun (WGS) entry which is preliminary data.</text>
</comment>
<reference evidence="7" key="1">
    <citation type="submission" date="2022-07" db="EMBL/GenBank/DDBJ databases">
        <title>Genome analysis of Parmales, a sister group of diatoms, reveals the evolutionary specialization of diatoms from phago-mixotrophs to photoautotrophs.</title>
        <authorList>
            <person name="Ban H."/>
            <person name="Sato S."/>
            <person name="Yoshikawa S."/>
            <person name="Kazumasa Y."/>
            <person name="Nakamura Y."/>
            <person name="Ichinomiya M."/>
            <person name="Saitoh K."/>
            <person name="Sato N."/>
            <person name="Blanc-Mathieu R."/>
            <person name="Endo H."/>
            <person name="Kuwata A."/>
            <person name="Ogata H."/>
        </authorList>
    </citation>
    <scope>NUCLEOTIDE SEQUENCE</scope>
</reference>
<evidence type="ECO:0000256" key="1">
    <source>
        <dbReference type="ARBA" id="ARBA00004370"/>
    </source>
</evidence>
<gene>
    <name evidence="7" type="ORF">TrRE_jg9671</name>
</gene>
<dbReference type="EMBL" id="BRXZ01000287">
    <property type="protein sequence ID" value="GMI08890.1"/>
    <property type="molecule type" value="Genomic_DNA"/>
</dbReference>
<dbReference type="InterPro" id="IPR050307">
    <property type="entry name" value="Sterol_Desaturase_Related"/>
</dbReference>
<dbReference type="Proteomes" id="UP001165082">
    <property type="component" value="Unassembled WGS sequence"/>
</dbReference>
<feature type="transmembrane region" description="Helical" evidence="5">
    <location>
        <begin position="7"/>
        <end position="26"/>
    </location>
</feature>
<dbReference type="PANTHER" id="PTHR11863">
    <property type="entry name" value="STEROL DESATURASE"/>
    <property type="match status" value="1"/>
</dbReference>
<dbReference type="OrthoDB" id="1658724at2759"/>
<dbReference type="GO" id="GO:0016491">
    <property type="term" value="F:oxidoreductase activity"/>
    <property type="evidence" value="ECO:0007669"/>
    <property type="project" value="InterPro"/>
</dbReference>
<dbReference type="AlphaFoldDB" id="A0A9W7F9X6"/>
<sequence length="302" mass="34513">MFGKSIYGCKFFWMFTAVASIAVYNFPDQSPFLVSKYNDIMGLLMLMCENSINRLPDWIQAYADPERLAFTVVSVLTLELTFWTLNGVLFVMYKYDLFRKYAVHDGLPDEEMIFEAFLDAVIGHFFIRPPLLYLAFPLFQSDGWMSGEALPSLPIFLAQVFFCLCVDDTKPISIATEYAHPIEDFISNTLSTVLGPLLLKSHSVVFWYYTCMKLAQSIEAHSGYNPPFPISVFSLLDVCDCAPAHDFHHSHNTGNFGGFFIFWDWVCGTDGRYNKFLEKKESDPAYWNVTRHSAKANKAKEA</sequence>
<dbReference type="Pfam" id="PF04116">
    <property type="entry name" value="FA_hydroxylase"/>
    <property type="match status" value="1"/>
</dbReference>
<protein>
    <recommendedName>
        <fullName evidence="6">Fatty acid hydroxylase domain-containing protein</fullName>
    </recommendedName>
</protein>
<feature type="domain" description="Fatty acid hydroxylase" evidence="6">
    <location>
        <begin position="169"/>
        <end position="269"/>
    </location>
</feature>
<keyword evidence="8" id="KW-1185">Reference proteome</keyword>
<dbReference type="GO" id="GO:0005506">
    <property type="term" value="F:iron ion binding"/>
    <property type="evidence" value="ECO:0007669"/>
    <property type="project" value="InterPro"/>
</dbReference>
<feature type="transmembrane region" description="Helical" evidence="5">
    <location>
        <begin position="68"/>
        <end position="91"/>
    </location>
</feature>
<dbReference type="InterPro" id="IPR006694">
    <property type="entry name" value="Fatty_acid_hydroxylase"/>
</dbReference>
<accession>A0A9W7F9X6</accession>
<comment type="subcellular location">
    <subcellularLocation>
        <location evidence="1">Membrane</location>
    </subcellularLocation>
</comment>
<keyword evidence="2 5" id="KW-0812">Transmembrane</keyword>